<name>A0A4S4KT50_9AGAM</name>
<sequence>MDRNPSETAGMPHTILDLLIDTLTLDMRPFPVDAELRDATKCLVYRTFWSMTLVHRSWTNAARRGLWRRAVIYSDTFSAVLREPVRCSQLQELAVIFTDDSLEEEALFVDILRLSPSIRTLFIEYAEDRGVKFYKVLDQLHHQTNLKRLWIFSFPIACIEEVCTVVANHPNLKSLLLDCGEAASDGNLPRASLLDQIGPPAQSLQSVAIIEPLDWVYVTWLLQPQAEKGISNFVISLENPADFEQDPELIERFYECLPRLQSLHVLISNTRDGYVEHLQNETLKSFLFMATNLRQLTLSISDVLYVRHLHLPGSLRRLHIHADMYVGKLDNRYSGVLEYNDDSISSILKGWLSSSTSSSPRRLDMLIISFVGSADVLLDKLPVLSALLSKTREVCLSMEATLSFEVRESAYLGDIAEDAAFTD</sequence>
<evidence type="ECO:0008006" key="3">
    <source>
        <dbReference type="Google" id="ProtNLM"/>
    </source>
</evidence>
<protein>
    <recommendedName>
        <fullName evidence="3">F-box domain-containing protein</fullName>
    </recommendedName>
</protein>
<gene>
    <name evidence="1" type="ORF">EW145_g6847</name>
</gene>
<dbReference type="Proteomes" id="UP000308199">
    <property type="component" value="Unassembled WGS sequence"/>
</dbReference>
<accession>A0A4S4KT50</accession>
<dbReference type="AlphaFoldDB" id="A0A4S4KT50"/>
<evidence type="ECO:0000313" key="1">
    <source>
        <dbReference type="EMBL" id="THH01839.1"/>
    </source>
</evidence>
<dbReference type="EMBL" id="SGPK01000572">
    <property type="protein sequence ID" value="THH01839.1"/>
    <property type="molecule type" value="Genomic_DNA"/>
</dbReference>
<dbReference type="SUPFAM" id="SSF52047">
    <property type="entry name" value="RNI-like"/>
    <property type="match status" value="1"/>
</dbReference>
<comment type="caution">
    <text evidence="1">The sequence shown here is derived from an EMBL/GenBank/DDBJ whole genome shotgun (WGS) entry which is preliminary data.</text>
</comment>
<evidence type="ECO:0000313" key="2">
    <source>
        <dbReference type="Proteomes" id="UP000308199"/>
    </source>
</evidence>
<proteinExistence type="predicted"/>
<dbReference type="OrthoDB" id="3303704at2759"/>
<organism evidence="1 2">
    <name type="scientific">Phellinidium pouzarii</name>
    <dbReference type="NCBI Taxonomy" id="167371"/>
    <lineage>
        <taxon>Eukaryota</taxon>
        <taxon>Fungi</taxon>
        <taxon>Dikarya</taxon>
        <taxon>Basidiomycota</taxon>
        <taxon>Agaricomycotina</taxon>
        <taxon>Agaricomycetes</taxon>
        <taxon>Hymenochaetales</taxon>
        <taxon>Hymenochaetaceae</taxon>
        <taxon>Phellinidium</taxon>
    </lineage>
</organism>
<reference evidence="1 2" key="1">
    <citation type="submission" date="2019-02" db="EMBL/GenBank/DDBJ databases">
        <title>Genome sequencing of the rare red list fungi Phellinidium pouzarii.</title>
        <authorList>
            <person name="Buettner E."/>
            <person name="Kellner H."/>
        </authorList>
    </citation>
    <scope>NUCLEOTIDE SEQUENCE [LARGE SCALE GENOMIC DNA]</scope>
    <source>
        <strain evidence="1 2">DSM 108285</strain>
    </source>
</reference>
<keyword evidence="2" id="KW-1185">Reference proteome</keyword>